<dbReference type="Pfam" id="PF02790">
    <property type="entry name" value="COX2_TM"/>
    <property type="match status" value="1"/>
</dbReference>
<sequence length="348" mass="39918">MFNLAIGLGVVLLLAILFLIFRISSLIGVAKGNTDKLETSSNKINGAMFLVFLVGTGFLFFWYSFKEFENYNLPVASEHGSEYEFLFWTTMAVTGVVFVLTQILLFYFSWKYQYKENSKALFYPENNKLEVVWTFVPAVVLAILVFTGWRVWTDITAPAPENTNNIEIMGYQFAWGVRYPGLDGELGNSDYRVIEATNSFGIDFNDKASYDDFIPREMHIPKGEPVTFNIRARDVLHSVFAPHFRLKMDAVPGMPTSFTFTATKSTEEMREELNDPEFNYEIACTEVCGRGHYSMKLTLIVDEPEDYRAWYAEQESFLKRNPEYLTKVPSDLKELAILKTGIDNKELD</sequence>
<evidence type="ECO:0000259" key="13">
    <source>
        <dbReference type="PROSITE" id="PS50857"/>
    </source>
</evidence>
<keyword evidence="8 12" id="KW-1133">Transmembrane helix</keyword>
<protein>
    <recommendedName>
        <fullName evidence="11">Cytochrome c oxidase subunit 2</fullName>
        <ecNumber evidence="11">7.1.1.9</ecNumber>
    </recommendedName>
</protein>
<dbReference type="AlphaFoldDB" id="A0A1X7L5P0"/>
<keyword evidence="5 10" id="KW-0812">Transmembrane</keyword>
<dbReference type="RefSeq" id="WP_085518675.1">
    <property type="nucleotide sequence ID" value="NZ_FXAW01000008.1"/>
</dbReference>
<evidence type="ECO:0000256" key="5">
    <source>
        <dbReference type="ARBA" id="ARBA00022692"/>
    </source>
</evidence>
<dbReference type="EC" id="7.1.1.9" evidence="11"/>
<dbReference type="SUPFAM" id="SSF49503">
    <property type="entry name" value="Cupredoxins"/>
    <property type="match status" value="1"/>
</dbReference>
<dbReference type="PANTHER" id="PTHR22888">
    <property type="entry name" value="CYTOCHROME C OXIDASE, SUBUNIT II"/>
    <property type="match status" value="1"/>
</dbReference>
<dbReference type="InterPro" id="IPR008972">
    <property type="entry name" value="Cupredoxin"/>
</dbReference>
<evidence type="ECO:0000259" key="14">
    <source>
        <dbReference type="PROSITE" id="PS50999"/>
    </source>
</evidence>
<evidence type="ECO:0000256" key="11">
    <source>
        <dbReference type="RuleBase" id="RU004024"/>
    </source>
</evidence>
<comment type="catalytic activity">
    <reaction evidence="11">
        <text>4 Fe(II)-[cytochrome c] + O2 + 8 H(+)(in) = 4 Fe(III)-[cytochrome c] + 2 H2O + 4 H(+)(out)</text>
        <dbReference type="Rhea" id="RHEA:11436"/>
        <dbReference type="Rhea" id="RHEA-COMP:10350"/>
        <dbReference type="Rhea" id="RHEA-COMP:14399"/>
        <dbReference type="ChEBI" id="CHEBI:15377"/>
        <dbReference type="ChEBI" id="CHEBI:15378"/>
        <dbReference type="ChEBI" id="CHEBI:15379"/>
        <dbReference type="ChEBI" id="CHEBI:29033"/>
        <dbReference type="ChEBI" id="CHEBI:29034"/>
        <dbReference type="EC" id="7.1.1.9"/>
    </reaction>
</comment>
<evidence type="ECO:0000256" key="4">
    <source>
        <dbReference type="ARBA" id="ARBA00022660"/>
    </source>
</evidence>
<dbReference type="GO" id="GO:0042773">
    <property type="term" value="P:ATP synthesis coupled electron transport"/>
    <property type="evidence" value="ECO:0007669"/>
    <property type="project" value="TreeGrafter"/>
</dbReference>
<comment type="function">
    <text evidence="11">Subunits I and II form the functional core of the enzyme complex. Electrons originating in cytochrome c are transferred via heme a and Cu(A) to the binuclear center formed by heme a3 and Cu(B).</text>
</comment>
<dbReference type="SUPFAM" id="SSF81464">
    <property type="entry name" value="Cytochrome c oxidase subunit II-like, transmembrane region"/>
    <property type="match status" value="1"/>
</dbReference>
<evidence type="ECO:0000256" key="2">
    <source>
        <dbReference type="ARBA" id="ARBA00007866"/>
    </source>
</evidence>
<comment type="similarity">
    <text evidence="2 10">Belongs to the cytochrome c oxidase subunit 2 family.</text>
</comment>
<keyword evidence="7 10" id="KW-0249">Electron transport</keyword>
<keyword evidence="11" id="KW-0186">Copper</keyword>
<keyword evidence="6" id="KW-1278">Translocase</keyword>
<dbReference type="InterPro" id="IPR045187">
    <property type="entry name" value="CcO_II"/>
</dbReference>
<feature type="transmembrane region" description="Helical" evidence="12">
    <location>
        <begin position="6"/>
        <end position="23"/>
    </location>
</feature>
<dbReference type="InterPro" id="IPR002429">
    <property type="entry name" value="CcO_II-like_C"/>
</dbReference>
<reference evidence="16" key="1">
    <citation type="submission" date="2017-04" db="EMBL/GenBank/DDBJ databases">
        <authorList>
            <person name="Varghese N."/>
            <person name="Submissions S."/>
        </authorList>
    </citation>
    <scope>NUCLEOTIDE SEQUENCE [LARGE SCALE GENOMIC DNA]</scope>
    <source>
        <strain evidence="16">DSM 4125</strain>
    </source>
</reference>
<dbReference type="GO" id="GO:0005507">
    <property type="term" value="F:copper ion binding"/>
    <property type="evidence" value="ECO:0007669"/>
    <property type="project" value="InterPro"/>
</dbReference>
<keyword evidence="16" id="KW-1185">Reference proteome</keyword>
<dbReference type="GO" id="GO:0004129">
    <property type="term" value="F:cytochrome-c oxidase activity"/>
    <property type="evidence" value="ECO:0007669"/>
    <property type="project" value="UniProtKB-EC"/>
</dbReference>
<evidence type="ECO:0000313" key="15">
    <source>
        <dbReference type="EMBL" id="SMG48917.1"/>
    </source>
</evidence>
<dbReference type="Gene3D" id="2.60.40.420">
    <property type="entry name" value="Cupredoxins - blue copper proteins"/>
    <property type="match status" value="1"/>
</dbReference>
<evidence type="ECO:0000256" key="7">
    <source>
        <dbReference type="ARBA" id="ARBA00022982"/>
    </source>
</evidence>
<dbReference type="GO" id="GO:0005886">
    <property type="term" value="C:plasma membrane"/>
    <property type="evidence" value="ECO:0007669"/>
    <property type="project" value="UniProtKB-SubCell"/>
</dbReference>
<feature type="domain" description="Cytochrome oxidase subunit II copper A binding" evidence="13">
    <location>
        <begin position="161"/>
        <end position="313"/>
    </location>
</feature>
<evidence type="ECO:0000313" key="16">
    <source>
        <dbReference type="Proteomes" id="UP000193804"/>
    </source>
</evidence>
<dbReference type="InterPro" id="IPR011759">
    <property type="entry name" value="Cyt_c_oxidase_su2_TM_dom"/>
</dbReference>
<evidence type="ECO:0000256" key="1">
    <source>
        <dbReference type="ARBA" id="ARBA00004141"/>
    </source>
</evidence>
<keyword evidence="9 12" id="KW-0472">Membrane</keyword>
<evidence type="ECO:0000256" key="10">
    <source>
        <dbReference type="RuleBase" id="RU000456"/>
    </source>
</evidence>
<keyword evidence="11" id="KW-0479">Metal-binding</keyword>
<evidence type="ECO:0000256" key="6">
    <source>
        <dbReference type="ARBA" id="ARBA00022967"/>
    </source>
</evidence>
<feature type="transmembrane region" description="Helical" evidence="12">
    <location>
        <begin position="85"/>
        <end position="110"/>
    </location>
</feature>
<dbReference type="Gene3D" id="1.10.287.90">
    <property type="match status" value="1"/>
</dbReference>
<dbReference type="EMBL" id="FXAW01000008">
    <property type="protein sequence ID" value="SMG48917.1"/>
    <property type="molecule type" value="Genomic_DNA"/>
</dbReference>
<organism evidence="15 16">
    <name type="scientific">Marivirga sericea</name>
    <dbReference type="NCBI Taxonomy" id="1028"/>
    <lineage>
        <taxon>Bacteria</taxon>
        <taxon>Pseudomonadati</taxon>
        <taxon>Bacteroidota</taxon>
        <taxon>Cytophagia</taxon>
        <taxon>Cytophagales</taxon>
        <taxon>Marivirgaceae</taxon>
        <taxon>Marivirga</taxon>
    </lineage>
</organism>
<accession>A0A1X7L5P0</accession>
<name>A0A1X7L5P0_9BACT</name>
<keyword evidence="3 10" id="KW-0813">Transport</keyword>
<dbReference type="InterPro" id="IPR036257">
    <property type="entry name" value="Cyt_c_oxidase_su2_TM_sf"/>
</dbReference>
<evidence type="ECO:0000256" key="12">
    <source>
        <dbReference type="SAM" id="Phobius"/>
    </source>
</evidence>
<evidence type="ECO:0000256" key="8">
    <source>
        <dbReference type="ARBA" id="ARBA00022989"/>
    </source>
</evidence>
<evidence type="ECO:0000256" key="3">
    <source>
        <dbReference type="ARBA" id="ARBA00022448"/>
    </source>
</evidence>
<feature type="transmembrane region" description="Helical" evidence="12">
    <location>
        <begin position="131"/>
        <end position="152"/>
    </location>
</feature>
<dbReference type="PANTHER" id="PTHR22888:SF9">
    <property type="entry name" value="CYTOCHROME C OXIDASE SUBUNIT 2"/>
    <property type="match status" value="1"/>
</dbReference>
<keyword evidence="4 10" id="KW-0679">Respiratory chain</keyword>
<dbReference type="STRING" id="1028.SAMN05661096_03549"/>
<comment type="cofactor">
    <cofactor evidence="11">
        <name>Cu cation</name>
        <dbReference type="ChEBI" id="CHEBI:23378"/>
    </cofactor>
    <text evidence="11">Binds a copper A center.</text>
</comment>
<dbReference type="Pfam" id="PF00116">
    <property type="entry name" value="COX2"/>
    <property type="match status" value="1"/>
</dbReference>
<proteinExistence type="inferred from homology"/>
<gene>
    <name evidence="15" type="ORF">SAMN05661096_03549</name>
</gene>
<dbReference type="OrthoDB" id="9781261at2"/>
<dbReference type="PROSITE" id="PS50999">
    <property type="entry name" value="COX2_TM"/>
    <property type="match status" value="1"/>
</dbReference>
<feature type="domain" description="Cytochrome oxidase subunit II transmembrane region profile" evidence="14">
    <location>
        <begin position="63"/>
        <end position="159"/>
    </location>
</feature>
<dbReference type="Proteomes" id="UP000193804">
    <property type="component" value="Unassembled WGS sequence"/>
</dbReference>
<dbReference type="PRINTS" id="PR01166">
    <property type="entry name" value="CYCOXIDASEII"/>
</dbReference>
<evidence type="ECO:0000256" key="9">
    <source>
        <dbReference type="ARBA" id="ARBA00023136"/>
    </source>
</evidence>
<comment type="subcellular location">
    <subcellularLocation>
        <location evidence="10">Cell membrane</location>
        <topology evidence="10">Multi-pass membrane protein</topology>
    </subcellularLocation>
    <subcellularLocation>
        <location evidence="1">Membrane</location>
        <topology evidence="1">Multi-pass membrane protein</topology>
    </subcellularLocation>
</comment>
<feature type="transmembrane region" description="Helical" evidence="12">
    <location>
        <begin position="44"/>
        <end position="65"/>
    </location>
</feature>
<dbReference type="PROSITE" id="PS50857">
    <property type="entry name" value="COX2_CUA"/>
    <property type="match status" value="1"/>
</dbReference>